<evidence type="ECO:0000313" key="2">
    <source>
        <dbReference type="EMBL" id="AXP19677.1"/>
    </source>
</evidence>
<evidence type="ECO:0000313" key="3">
    <source>
        <dbReference type="Proteomes" id="UP000288884"/>
    </source>
</evidence>
<organism evidence="2 3">
    <name type="scientific">Colletotrichum fructicola chrysovirus 1</name>
    <dbReference type="NCBI Taxonomy" id="2304034"/>
    <lineage>
        <taxon>Viruses</taxon>
        <taxon>Riboviria</taxon>
        <taxon>Orthornavirae</taxon>
        <taxon>Duplornaviricota</taxon>
        <taxon>Chrymotiviricetes</taxon>
        <taxon>Ghabrivirales</taxon>
        <taxon>Alphatotivirineae</taxon>
        <taxon>Chrysoviridae</taxon>
        <taxon>Betachrysovirus</taxon>
        <taxon>Betachrysovirus colletotrichi</taxon>
    </lineage>
</organism>
<name>A0A346IME2_9VIRU</name>
<feature type="region of interest" description="Disordered" evidence="1">
    <location>
        <begin position="572"/>
        <end position="662"/>
    </location>
</feature>
<dbReference type="KEGG" id="vg:41704299"/>
<protein>
    <submittedName>
        <fullName evidence="2">Uncharacterized protein</fullName>
    </submittedName>
</protein>
<feature type="compositionally biased region" description="Low complexity" evidence="1">
    <location>
        <begin position="613"/>
        <end position="627"/>
    </location>
</feature>
<dbReference type="Proteomes" id="UP000288884">
    <property type="component" value="Genome"/>
</dbReference>
<feature type="compositionally biased region" description="Pro residues" evidence="1">
    <location>
        <begin position="577"/>
        <end position="588"/>
    </location>
</feature>
<dbReference type="GeneID" id="41704299"/>
<reference evidence="2 3" key="1">
    <citation type="submission" date="2017-11" db="EMBL/GenBank/DDBJ databases">
        <title>Characterization of a novel hepta-segmented dsRNA virus from the phytopathogenic fungus Colletotrichum fructicola.</title>
        <authorList>
            <person name="Zhai L."/>
            <person name="Zhang M."/>
            <person name="Hong N."/>
            <person name="Wang G."/>
        </authorList>
    </citation>
    <scope>NUCLEOTIDE SEQUENCE [LARGE SCALE GENOMIC DNA]</scope>
    <source>
        <strain evidence="2">FJ-4</strain>
    </source>
</reference>
<dbReference type="RefSeq" id="YP_009551632.1">
    <property type="nucleotide sequence ID" value="NC_040488.1"/>
</dbReference>
<feature type="compositionally biased region" description="Low complexity" evidence="1">
    <location>
        <begin position="640"/>
        <end position="653"/>
    </location>
</feature>
<sequence>MSFTVDPAHPWRTIAFARIPVSHVSFKFSPAQLAEAELVEEEDSAMGVRAWLEHEEPYMLPDDVARAAYNGEQLQAQSEMTDLGHPQGLASAAKVGTTLPYDYNSKVTGCRTRTDGRHMQVRAAVNEAVIDRMNSAMSVDAMAKDVGLKLPRLVQNAQSKPGDVTYNQLEALRYDILQAARQDDYALRLFNAARVVAHSCVLHQQRKKPAKTEAMGRPARYRSLLTAELPNITTQELQEDSWWYVGDDLSEDYRAFLAMAARGLQHFTSAQTDTVYSNCVTEAEVIEQQITFVRKNGTVPSPQPGGGAFLKVLSSPDLAAAYYYTYAASLGIGHSATQILAHACIGPHLWASEAILPYRCEAPKLDAGIYLVRETAVVDQLQLADVQALVNHSAVFARKALAGLGAVITSYRNSKKTDVQQTMQRMVGVLAAPEQSRSLLRRVHSCLNPGYLGLEWLDPFRPSVERGWERCVEAYRLAHTLLSQFHRPPTRTLKSLFTTGVAMSGVVPGSKAEVASYAELVVYQVLAGEAISCESELVRNDFVDDFEPLAMYSHWHALLRFVRYHTKPVAVPKPGSGTPPKPLVPVPQSPQLSSLHRVPQTRSEDGFSRPHTRSTSGTTATSDGANTITRTVGPPVNVESGKSSPDGKSSSSGRVTVAGGAI</sequence>
<keyword evidence="3" id="KW-1185">Reference proteome</keyword>
<dbReference type="EMBL" id="MG425972">
    <property type="protein sequence ID" value="AXP19677.1"/>
    <property type="molecule type" value="Genomic_RNA"/>
</dbReference>
<proteinExistence type="predicted"/>
<evidence type="ECO:0000256" key="1">
    <source>
        <dbReference type="SAM" id="MobiDB-lite"/>
    </source>
</evidence>
<accession>A0A346IME2</accession>